<name>C4J236_MAIZE</name>
<reference evidence="1" key="2">
    <citation type="submission" date="2012-06" db="EMBL/GenBank/DDBJ databases">
        <authorList>
            <person name="Yu Y."/>
            <person name="Currie J."/>
            <person name="Lomeli R."/>
            <person name="Angelova A."/>
            <person name="Collura K."/>
            <person name="Wissotski M."/>
            <person name="Campos D."/>
            <person name="Kudrna D."/>
            <person name="Golser W."/>
            <person name="Ashely E."/>
            <person name="Descour A."/>
            <person name="Fernandes J."/>
            <person name="Soderlund C."/>
            <person name="Walbot V."/>
        </authorList>
    </citation>
    <scope>NUCLEOTIDE SEQUENCE</scope>
    <source>
        <strain evidence="1">B73</strain>
    </source>
</reference>
<organism evidence="1">
    <name type="scientific">Zea mays</name>
    <name type="common">Maize</name>
    <dbReference type="NCBI Taxonomy" id="4577"/>
    <lineage>
        <taxon>Eukaryota</taxon>
        <taxon>Viridiplantae</taxon>
        <taxon>Streptophyta</taxon>
        <taxon>Embryophyta</taxon>
        <taxon>Tracheophyta</taxon>
        <taxon>Spermatophyta</taxon>
        <taxon>Magnoliopsida</taxon>
        <taxon>Liliopsida</taxon>
        <taxon>Poales</taxon>
        <taxon>Poaceae</taxon>
        <taxon>PACMAD clade</taxon>
        <taxon>Panicoideae</taxon>
        <taxon>Andropogonodae</taxon>
        <taxon>Andropogoneae</taxon>
        <taxon>Tripsacinae</taxon>
        <taxon>Zea</taxon>
    </lineage>
</organism>
<reference evidence="1" key="1">
    <citation type="journal article" date="2009" name="PLoS Genet.">
        <title>Sequencing, mapping, and analysis of 27,455 maize full-length cDNAs.</title>
        <authorList>
            <person name="Soderlund C."/>
            <person name="Descour A."/>
            <person name="Kudrna D."/>
            <person name="Bomhoff M."/>
            <person name="Boyd L."/>
            <person name="Currie J."/>
            <person name="Angelova A."/>
            <person name="Collura K."/>
            <person name="Wissotski M."/>
            <person name="Ashley E."/>
            <person name="Morrow D."/>
            <person name="Fernandes J."/>
            <person name="Walbot V."/>
            <person name="Yu Y."/>
        </authorList>
    </citation>
    <scope>NUCLEOTIDE SEQUENCE</scope>
    <source>
        <strain evidence="1">B73</strain>
    </source>
</reference>
<proteinExistence type="evidence at transcript level"/>
<accession>C4J236</accession>
<protein>
    <submittedName>
        <fullName evidence="1">Uncharacterized protein</fullName>
    </submittedName>
</protein>
<sequence length="85" mass="9915">MVVVRRSVDACRHCCSSLRTAFRRVLDALQACRHHDHRHPNKVPETDTLPVSHVANKRINSEAIFDFSDQLAPCSLRLYIIYRWD</sequence>
<dbReference type="EMBL" id="BT084883">
    <property type="protein sequence ID" value="ACR35236.1"/>
    <property type="molecule type" value="mRNA"/>
</dbReference>
<dbReference type="AlphaFoldDB" id="C4J236"/>
<evidence type="ECO:0000313" key="1">
    <source>
        <dbReference type="EMBL" id="ACR35236.1"/>
    </source>
</evidence>